<accession>A0A0C2YS85</accession>
<dbReference type="InParanoid" id="A0A0C2YS85"/>
<reference evidence="3" key="2">
    <citation type="submission" date="2015-01" db="EMBL/GenBank/DDBJ databases">
        <title>Evolutionary Origins and Diversification of the Mycorrhizal Mutualists.</title>
        <authorList>
            <consortium name="DOE Joint Genome Institute"/>
            <consortium name="Mycorrhizal Genomics Consortium"/>
            <person name="Kohler A."/>
            <person name="Kuo A."/>
            <person name="Nagy L.G."/>
            <person name="Floudas D."/>
            <person name="Copeland A."/>
            <person name="Barry K.W."/>
            <person name="Cichocki N."/>
            <person name="Veneault-Fourrey C."/>
            <person name="LaButti K."/>
            <person name="Lindquist E.A."/>
            <person name="Lipzen A."/>
            <person name="Lundell T."/>
            <person name="Morin E."/>
            <person name="Murat C."/>
            <person name="Riley R."/>
            <person name="Ohm R."/>
            <person name="Sun H."/>
            <person name="Tunlid A."/>
            <person name="Henrissat B."/>
            <person name="Grigoriev I.V."/>
            <person name="Hibbett D.S."/>
            <person name="Martin F."/>
        </authorList>
    </citation>
    <scope>NUCLEOTIDE SEQUENCE [LARGE SCALE GENOMIC DNA]</scope>
    <source>
        <strain evidence="3">Foug A</strain>
    </source>
</reference>
<proteinExistence type="predicted"/>
<reference evidence="2 3" key="1">
    <citation type="submission" date="2014-04" db="EMBL/GenBank/DDBJ databases">
        <authorList>
            <consortium name="DOE Joint Genome Institute"/>
            <person name="Kuo A."/>
            <person name="Kohler A."/>
            <person name="Nagy L.G."/>
            <person name="Floudas D."/>
            <person name="Copeland A."/>
            <person name="Barry K.W."/>
            <person name="Cichocki N."/>
            <person name="Veneault-Fourrey C."/>
            <person name="LaButti K."/>
            <person name="Lindquist E.A."/>
            <person name="Lipzen A."/>
            <person name="Lundell T."/>
            <person name="Morin E."/>
            <person name="Murat C."/>
            <person name="Sun H."/>
            <person name="Tunlid A."/>
            <person name="Henrissat B."/>
            <person name="Grigoriev I.V."/>
            <person name="Hibbett D.S."/>
            <person name="Martin F."/>
            <person name="Nordberg H.P."/>
            <person name="Cantor M.N."/>
            <person name="Hua S.X."/>
        </authorList>
    </citation>
    <scope>NUCLEOTIDE SEQUENCE [LARGE SCALE GENOMIC DNA]</scope>
    <source>
        <strain evidence="2 3">Foug A</strain>
    </source>
</reference>
<evidence type="ECO:0000313" key="2">
    <source>
        <dbReference type="EMBL" id="KIM52573.1"/>
    </source>
</evidence>
<dbReference type="AlphaFoldDB" id="A0A0C2YS85"/>
<organism evidence="2 3">
    <name type="scientific">Scleroderma citrinum Foug A</name>
    <dbReference type="NCBI Taxonomy" id="1036808"/>
    <lineage>
        <taxon>Eukaryota</taxon>
        <taxon>Fungi</taxon>
        <taxon>Dikarya</taxon>
        <taxon>Basidiomycota</taxon>
        <taxon>Agaricomycotina</taxon>
        <taxon>Agaricomycetes</taxon>
        <taxon>Agaricomycetidae</taxon>
        <taxon>Boletales</taxon>
        <taxon>Sclerodermatineae</taxon>
        <taxon>Sclerodermataceae</taxon>
        <taxon>Scleroderma</taxon>
    </lineage>
</organism>
<protein>
    <submittedName>
        <fullName evidence="2">Uncharacterized protein</fullName>
    </submittedName>
</protein>
<gene>
    <name evidence="2" type="ORF">SCLCIDRAFT_549623</name>
</gene>
<dbReference type="HOGENOM" id="CLU_1876652_0_0_1"/>
<sequence>MQHKRGGENMRCAIVIVRKCIRPTPFISVRVAAKTEGSHSCCCSFSRRPSKSPCPTLGCMRGDHGSQHKPACPRLIWRGAQAKPFSNVFDDPWKAFPGTTDGQLHPEVGEAFAGTRFSDTSDTTNTHDCDSATDTC</sequence>
<evidence type="ECO:0000256" key="1">
    <source>
        <dbReference type="SAM" id="MobiDB-lite"/>
    </source>
</evidence>
<dbReference type="Proteomes" id="UP000053989">
    <property type="component" value="Unassembled WGS sequence"/>
</dbReference>
<feature type="region of interest" description="Disordered" evidence="1">
    <location>
        <begin position="114"/>
        <end position="136"/>
    </location>
</feature>
<evidence type="ECO:0000313" key="3">
    <source>
        <dbReference type="Proteomes" id="UP000053989"/>
    </source>
</evidence>
<dbReference type="EMBL" id="KN822207">
    <property type="protein sequence ID" value="KIM52573.1"/>
    <property type="molecule type" value="Genomic_DNA"/>
</dbReference>
<name>A0A0C2YS85_9AGAM</name>
<keyword evidence="3" id="KW-1185">Reference proteome</keyword>